<dbReference type="OrthoDB" id="3681708at2"/>
<dbReference type="EMBL" id="SDWT01000002">
    <property type="protein sequence ID" value="RYB92048.1"/>
    <property type="molecule type" value="Genomic_DNA"/>
</dbReference>
<dbReference type="GO" id="GO:0009055">
    <property type="term" value="F:electron transfer activity"/>
    <property type="evidence" value="ECO:0007669"/>
    <property type="project" value="InterPro"/>
</dbReference>
<name>A0A4Q2RTE0_9ACTN</name>
<protein>
    <submittedName>
        <fullName evidence="2">Formate dehydrogenase</fullName>
    </submittedName>
</protein>
<dbReference type="SUPFAM" id="SSF81342">
    <property type="entry name" value="Transmembrane di-heme cytochromes"/>
    <property type="match status" value="1"/>
</dbReference>
<feature type="transmembrane region" description="Helical" evidence="1">
    <location>
        <begin position="58"/>
        <end position="79"/>
    </location>
</feature>
<dbReference type="Proteomes" id="UP000294071">
    <property type="component" value="Unassembled WGS sequence"/>
</dbReference>
<reference evidence="2 3" key="1">
    <citation type="submission" date="2019-01" db="EMBL/GenBank/DDBJ databases">
        <title>Novel species of Nocardioides.</title>
        <authorList>
            <person name="Liu Q."/>
            <person name="Xin Y.-H."/>
        </authorList>
    </citation>
    <scope>NUCLEOTIDE SEQUENCE [LARGE SCALE GENOMIC DNA]</scope>
    <source>
        <strain evidence="2 3">CGMCC 4.6882</strain>
    </source>
</reference>
<accession>A0A4Q2RTE0</accession>
<dbReference type="RefSeq" id="WP_129401713.1">
    <property type="nucleotide sequence ID" value="NZ_SDWT01000002.1"/>
</dbReference>
<gene>
    <name evidence="2" type="ORF">EUA93_18290</name>
</gene>
<sequence>MGEAAAPAGRDLDRFSRAERLVHRTFALLMGACLVTAAILYNGSIMMAVGHRHLVETVHVWCGVALPVPMVLGAASKAYRADLGRLNRFTPGDWQWLRSRSRRDGTLVVGKFNAGQKVNSWLVAASTWVLLGTGSLMYWTGLAALSWRSGATFVHDWVALGLGLLVIGHLAHAFGDPEARRGMRTGRVDRRWARAEHPGWVDELEGVEPSDPRA</sequence>
<comment type="caution">
    <text evidence="2">The sequence shown here is derived from an EMBL/GenBank/DDBJ whole genome shotgun (WGS) entry which is preliminary data.</text>
</comment>
<organism evidence="2 3">
    <name type="scientific">Nocardioides oleivorans</name>
    <dbReference type="NCBI Taxonomy" id="273676"/>
    <lineage>
        <taxon>Bacteria</taxon>
        <taxon>Bacillati</taxon>
        <taxon>Actinomycetota</taxon>
        <taxon>Actinomycetes</taxon>
        <taxon>Propionibacteriales</taxon>
        <taxon>Nocardioidaceae</taxon>
        <taxon>Nocardioides</taxon>
    </lineage>
</organism>
<dbReference type="InterPro" id="IPR016174">
    <property type="entry name" value="Di-haem_cyt_TM"/>
</dbReference>
<keyword evidence="1" id="KW-1133">Transmembrane helix</keyword>
<evidence type="ECO:0000313" key="2">
    <source>
        <dbReference type="EMBL" id="RYB92048.1"/>
    </source>
</evidence>
<evidence type="ECO:0000256" key="1">
    <source>
        <dbReference type="SAM" id="Phobius"/>
    </source>
</evidence>
<feature type="transmembrane region" description="Helical" evidence="1">
    <location>
        <begin position="157"/>
        <end position="175"/>
    </location>
</feature>
<dbReference type="GO" id="GO:0005886">
    <property type="term" value="C:plasma membrane"/>
    <property type="evidence" value="ECO:0007669"/>
    <property type="project" value="UniProtKB-SubCell"/>
</dbReference>
<feature type="transmembrane region" description="Helical" evidence="1">
    <location>
        <begin position="121"/>
        <end position="145"/>
    </location>
</feature>
<dbReference type="Gene3D" id="1.20.950.20">
    <property type="entry name" value="Transmembrane di-heme cytochromes, Chain C"/>
    <property type="match status" value="1"/>
</dbReference>
<dbReference type="GO" id="GO:0022904">
    <property type="term" value="P:respiratory electron transport chain"/>
    <property type="evidence" value="ECO:0007669"/>
    <property type="project" value="InterPro"/>
</dbReference>
<evidence type="ECO:0000313" key="3">
    <source>
        <dbReference type="Proteomes" id="UP000294071"/>
    </source>
</evidence>
<proteinExistence type="predicted"/>
<keyword evidence="1" id="KW-0812">Transmembrane</keyword>
<keyword evidence="3" id="KW-1185">Reference proteome</keyword>
<dbReference type="AlphaFoldDB" id="A0A4Q2RTE0"/>
<feature type="transmembrane region" description="Helical" evidence="1">
    <location>
        <begin position="26"/>
        <end position="46"/>
    </location>
</feature>
<keyword evidence="1" id="KW-0472">Membrane</keyword>